<dbReference type="Pfam" id="PF00082">
    <property type="entry name" value="Peptidase_S8"/>
    <property type="match status" value="1"/>
</dbReference>
<dbReference type="SUPFAM" id="SSF52743">
    <property type="entry name" value="Subtilisin-like"/>
    <property type="match status" value="1"/>
</dbReference>
<feature type="domain" description="Peptidase S53" evidence="7">
    <location>
        <begin position="163"/>
        <end position="511"/>
    </location>
</feature>
<keyword evidence="5" id="KW-0645">Protease</keyword>
<keyword evidence="3 5" id="KW-0378">Hydrolase</keyword>
<feature type="region of interest" description="Disordered" evidence="6">
    <location>
        <begin position="920"/>
        <end position="948"/>
    </location>
</feature>
<dbReference type="GO" id="GO:0009395">
    <property type="term" value="P:phospholipid catabolic process"/>
    <property type="evidence" value="ECO:0007669"/>
    <property type="project" value="TreeGrafter"/>
</dbReference>
<dbReference type="InterPro" id="IPR000209">
    <property type="entry name" value="Peptidase_S8/S53_dom"/>
</dbReference>
<evidence type="ECO:0000259" key="7">
    <source>
        <dbReference type="PROSITE" id="PS51695"/>
    </source>
</evidence>
<evidence type="ECO:0000313" key="9">
    <source>
        <dbReference type="Proteomes" id="UP000029273"/>
    </source>
</evidence>
<evidence type="ECO:0000256" key="5">
    <source>
        <dbReference type="PROSITE-ProRule" id="PRU01032"/>
    </source>
</evidence>
<dbReference type="GO" id="GO:0046872">
    <property type="term" value="F:metal ion binding"/>
    <property type="evidence" value="ECO:0007669"/>
    <property type="project" value="UniProtKB-KW"/>
</dbReference>
<dbReference type="Proteomes" id="UP000029273">
    <property type="component" value="Unassembled WGS sequence"/>
</dbReference>
<dbReference type="EMBL" id="JQSG02000001">
    <property type="protein sequence ID" value="OBS10859.1"/>
    <property type="molecule type" value="Genomic_DNA"/>
</dbReference>
<accession>A0A1A6C8I6</accession>
<reference evidence="8 9" key="1">
    <citation type="journal article" date="2014" name="Genome Announc.">
        <title>Draft Genome Sequence of the Iron-Oxidizing, Acidophilic, and Halotolerant 'Thiobacillus prosperus' Type Strain DSM 5130.</title>
        <authorList>
            <person name="Ossandon F.J."/>
            <person name="Cardenas J.P."/>
            <person name="Corbett M."/>
            <person name="Quatrini R."/>
            <person name="Holmes D.S."/>
            <person name="Watkin E."/>
        </authorList>
    </citation>
    <scope>NUCLEOTIDE SEQUENCE [LARGE SCALE GENOMIC DNA]</scope>
    <source>
        <strain evidence="8 9">DSM 5130</strain>
    </source>
</reference>
<evidence type="ECO:0000256" key="6">
    <source>
        <dbReference type="SAM" id="MobiDB-lite"/>
    </source>
</evidence>
<dbReference type="Pfam" id="PF04185">
    <property type="entry name" value="Phosphoesterase"/>
    <property type="match status" value="1"/>
</dbReference>
<dbReference type="Pfam" id="PF09286">
    <property type="entry name" value="Pro-kuma_activ"/>
    <property type="match status" value="1"/>
</dbReference>
<dbReference type="PROSITE" id="PS51695">
    <property type="entry name" value="SEDOLISIN"/>
    <property type="match status" value="1"/>
</dbReference>
<keyword evidence="9" id="KW-1185">Reference proteome</keyword>
<organism evidence="8 9">
    <name type="scientific">Acidihalobacter prosperus</name>
    <dbReference type="NCBI Taxonomy" id="160660"/>
    <lineage>
        <taxon>Bacteria</taxon>
        <taxon>Pseudomonadati</taxon>
        <taxon>Pseudomonadota</taxon>
        <taxon>Gammaproteobacteria</taxon>
        <taxon>Chromatiales</taxon>
        <taxon>Ectothiorhodospiraceae</taxon>
        <taxon>Acidihalobacter</taxon>
    </lineage>
</organism>
<dbReference type="SUPFAM" id="SSF54897">
    <property type="entry name" value="Protease propeptides/inhibitors"/>
    <property type="match status" value="1"/>
</dbReference>
<evidence type="ECO:0000256" key="4">
    <source>
        <dbReference type="ARBA" id="ARBA00022837"/>
    </source>
</evidence>
<dbReference type="InterPro" id="IPR007312">
    <property type="entry name" value="Phosphoesterase"/>
</dbReference>
<dbReference type="Gene3D" id="3.40.50.200">
    <property type="entry name" value="Peptidase S8/S53 domain"/>
    <property type="match status" value="1"/>
</dbReference>
<comment type="caution">
    <text evidence="8">The sequence shown here is derived from an EMBL/GenBank/DDBJ whole genome shotgun (WGS) entry which is preliminary data.</text>
</comment>
<dbReference type="GO" id="GO:0006508">
    <property type="term" value="P:proteolysis"/>
    <property type="evidence" value="ECO:0007669"/>
    <property type="project" value="UniProtKB-KW"/>
</dbReference>
<evidence type="ECO:0000256" key="3">
    <source>
        <dbReference type="ARBA" id="ARBA00022801"/>
    </source>
</evidence>
<dbReference type="PANTHER" id="PTHR31956:SF1">
    <property type="entry name" value="NON-SPECIFIC PHOSPHOLIPASE C1"/>
    <property type="match status" value="1"/>
</dbReference>
<feature type="active site" description="Charge relay system" evidence="5">
    <location>
        <position position="239"/>
    </location>
</feature>
<dbReference type="InterPro" id="IPR017850">
    <property type="entry name" value="Alkaline_phosphatase_core_sf"/>
</dbReference>
<protein>
    <submittedName>
        <fullName evidence="8">Phosphoesterase</fullName>
    </submittedName>
</protein>
<feature type="active site" description="Charge relay system" evidence="5">
    <location>
        <position position="432"/>
    </location>
</feature>
<dbReference type="CDD" id="cd04056">
    <property type="entry name" value="Peptidases_S53"/>
    <property type="match status" value="1"/>
</dbReference>
<keyword evidence="5" id="KW-0720">Serine protease</keyword>
<dbReference type="InterPro" id="IPR030400">
    <property type="entry name" value="Sedolisin_dom"/>
</dbReference>
<evidence type="ECO:0000256" key="1">
    <source>
        <dbReference type="ARBA" id="ARBA00001913"/>
    </source>
</evidence>
<proteinExistence type="predicted"/>
<dbReference type="InterPro" id="IPR036852">
    <property type="entry name" value="Peptidase_S8/S53_dom_sf"/>
</dbReference>
<comment type="cofactor">
    <cofactor evidence="1">
        <name>Ca(2+)</name>
        <dbReference type="ChEBI" id="CHEBI:29108"/>
    </cofactor>
</comment>
<keyword evidence="2" id="KW-0479">Metal-binding</keyword>
<dbReference type="RefSeq" id="WP_201786921.1">
    <property type="nucleotide sequence ID" value="NZ_JQSG02000001.1"/>
</dbReference>
<dbReference type="InterPro" id="IPR015366">
    <property type="entry name" value="S53_propep"/>
</dbReference>
<dbReference type="GO" id="GO:0042578">
    <property type="term" value="F:phosphoric ester hydrolase activity"/>
    <property type="evidence" value="ECO:0007669"/>
    <property type="project" value="UniProtKB-ARBA"/>
</dbReference>
<dbReference type="SMART" id="SM00944">
    <property type="entry name" value="Pro-kuma_activ"/>
    <property type="match status" value="1"/>
</dbReference>
<evidence type="ECO:0000256" key="2">
    <source>
        <dbReference type="ARBA" id="ARBA00022723"/>
    </source>
</evidence>
<evidence type="ECO:0000313" key="8">
    <source>
        <dbReference type="EMBL" id="OBS10859.1"/>
    </source>
</evidence>
<dbReference type="GO" id="GO:0004252">
    <property type="term" value="F:serine-type endopeptidase activity"/>
    <property type="evidence" value="ECO:0007669"/>
    <property type="project" value="UniProtKB-UniRule"/>
</dbReference>
<gene>
    <name evidence="8" type="ORF">Thpro_020575</name>
</gene>
<dbReference type="PANTHER" id="PTHR31956">
    <property type="entry name" value="NON-SPECIFIC PHOSPHOLIPASE C4-RELATED"/>
    <property type="match status" value="1"/>
</dbReference>
<dbReference type="Gene3D" id="3.40.720.10">
    <property type="entry name" value="Alkaline Phosphatase, subunit A"/>
    <property type="match status" value="2"/>
</dbReference>
<keyword evidence="4" id="KW-0106">Calcium</keyword>
<feature type="active site" description="Charge relay system" evidence="5">
    <location>
        <position position="235"/>
    </location>
</feature>
<dbReference type="AlphaFoldDB" id="A0A1A6C8I6"/>
<comment type="caution">
    <text evidence="5">Lacks conserved residue(s) required for the propagation of feature annotation.</text>
</comment>
<sequence>MAIRPYVELSGSHKPEPAARRIAHVPADEIVEISIYLKPHPDEAAAAAPEARQDMDQRRTHIYRAELECVLAFAHETGLSVVAVEPGRRRVRLSAPAERMEAAFRTRLDHYHDGRRLFRGRSGTLHVPEDVAAVAEAVLGLDTRPIAEPRHVVPLLDAAAMPGHLPNQVARLYDFPTDTTGAGQCIGLIELGGGYLDTDTQTAFQTMGLNPPQVTAVSVDGAINQPNPNQGADGEVALDIQVAGGAAPGARIAVYFAPNTDAGFVDAIGAAAHDRGNAPSVLSISWGSPESTWTHQALQAMNHALADAARLGVSVFVAAGDNLATDGINDGRAHVDFPASSPWAAGCGGTAISVRNGAIVDEVVWNDGQRGTGGGISEIFGVPSFQKGLAMPPNVSTGRSGRGVPDIAADAAPSTGYLVVVQGQMTTVGGTSAVAPLWAGLTALINARGGRPLGFFLPQLYQSPQWLRPITQGNNMPAGSDIGYRANNGWSPCAGLGVPRGQLLADGLAKPPASGVVPRPAARPALAADDPLARIDHVVVLMLENRSFDHMLGYLYADSGNRSPIGHPFDGLTGQEANPDAQGRSVPVFPIDPQRDHAYFMPGADPGEGYAATNAQLFGSIHAPTPPDATNQGFVADFAYTLDWEQRARRSILPGTQPEDIMGMYTPAMLPVLSGLARGYAVCDRWFSSVPTETLPNRAFASAATSQGHMNDDTKHFTCPSIFGRLEQAGIDWSIYGYDAEPLTRYTFADVTRASEQHFGRFRDFKAAARAGNLPAYSFLEPSWGADGNSQHPNYDVARGEQLMLDVYRALRSGPAWARTLLIITYDEHGGCYDHVAPPTHAVAPDDSIGEYGFDFTRFGLRVPTVLVSPLIPAGTVFRASEEGTPLDHTSILSTLERRWGLPPLTRRDAAAPHIGGVLSLDTPRTDDPLAGIAAPQTSGKHPAARQPSHLEQVLAELVSGLDVPDGEGGREPRPSLRSARACRRYIKRRTEAWKAAREDR</sequence>
<name>A0A1A6C8I6_9GAMM</name>